<protein>
    <submittedName>
        <fullName evidence="2">Uncharacterized protein</fullName>
    </submittedName>
</protein>
<evidence type="ECO:0000256" key="1">
    <source>
        <dbReference type="SAM" id="MobiDB-lite"/>
    </source>
</evidence>
<feature type="region of interest" description="Disordered" evidence="1">
    <location>
        <begin position="103"/>
        <end position="122"/>
    </location>
</feature>
<feature type="non-terminal residue" evidence="2">
    <location>
        <position position="140"/>
    </location>
</feature>
<reference evidence="2" key="1">
    <citation type="submission" date="2014-12" db="EMBL/GenBank/DDBJ databases">
        <title>Insight into the proteome of Arion vulgaris.</title>
        <authorList>
            <person name="Aradska J."/>
            <person name="Bulat T."/>
            <person name="Smidak R."/>
            <person name="Sarate P."/>
            <person name="Gangsoo J."/>
            <person name="Sialana F."/>
            <person name="Bilban M."/>
            <person name="Lubec G."/>
        </authorList>
    </citation>
    <scope>NUCLEOTIDE SEQUENCE</scope>
    <source>
        <tissue evidence="2">Skin</tissue>
    </source>
</reference>
<dbReference type="AlphaFoldDB" id="A0A0B6Y0M6"/>
<name>A0A0B6Y0M6_9EUPU</name>
<accession>A0A0B6Y0M6</accession>
<sequence length="140" mass="15147">DAIPPNNFGSSSRNGSPSATVITSANMAQRPSEIILETCQTKPGIPPRSSVQKSECIRPHMSSAYSDVADKVVAAALNPILDGHDARNSVPFLNSSATTSTLVTPYTVPPQPTLQEVRGGDDVPRRVLRNRLDLEAWRRR</sequence>
<evidence type="ECO:0000313" key="2">
    <source>
        <dbReference type="EMBL" id="CEK49847.1"/>
    </source>
</evidence>
<gene>
    <name evidence="2" type="primary">ORF9039</name>
</gene>
<feature type="non-terminal residue" evidence="2">
    <location>
        <position position="1"/>
    </location>
</feature>
<organism evidence="2">
    <name type="scientific">Arion vulgaris</name>
    <dbReference type="NCBI Taxonomy" id="1028688"/>
    <lineage>
        <taxon>Eukaryota</taxon>
        <taxon>Metazoa</taxon>
        <taxon>Spiralia</taxon>
        <taxon>Lophotrochozoa</taxon>
        <taxon>Mollusca</taxon>
        <taxon>Gastropoda</taxon>
        <taxon>Heterobranchia</taxon>
        <taxon>Euthyneura</taxon>
        <taxon>Panpulmonata</taxon>
        <taxon>Eupulmonata</taxon>
        <taxon>Stylommatophora</taxon>
        <taxon>Helicina</taxon>
        <taxon>Arionoidea</taxon>
        <taxon>Arionidae</taxon>
        <taxon>Arion</taxon>
    </lineage>
</organism>
<proteinExistence type="predicted"/>
<dbReference type="EMBL" id="HACG01002982">
    <property type="protein sequence ID" value="CEK49847.1"/>
    <property type="molecule type" value="Transcribed_RNA"/>
</dbReference>